<reference evidence="1 2" key="1">
    <citation type="journal article" date="2012" name="Science">
        <title>Ecological populations of bacteria act as socially cohesive units of antibiotic production and resistance.</title>
        <authorList>
            <person name="Cordero O.X."/>
            <person name="Wildschutte H."/>
            <person name="Kirkup B."/>
            <person name="Proehl S."/>
            <person name="Ngo L."/>
            <person name="Hussain F."/>
            <person name="Le Roux F."/>
            <person name="Mincer T."/>
            <person name="Polz M.F."/>
        </authorList>
    </citation>
    <scope>NUCLEOTIDE SEQUENCE [LARGE SCALE GENOMIC DNA]</scope>
    <source>
        <strain evidence="1 2">FF-454</strain>
    </source>
</reference>
<evidence type="ECO:0008006" key="3">
    <source>
        <dbReference type="Google" id="ProtNLM"/>
    </source>
</evidence>
<evidence type="ECO:0000313" key="1">
    <source>
        <dbReference type="EMBL" id="OEE60332.1"/>
    </source>
</evidence>
<keyword evidence="2" id="KW-1185">Reference proteome</keyword>
<sequence length="77" mass="8637">MDALLFVTVVVAVVVGAKTLKSYLAYKAQLREFEINHSKNNQSDLAVEVAALKSRVEVLEKIVTDKSYTIEREIRAL</sequence>
<comment type="caution">
    <text evidence="1">The sequence shown here is derived from an EMBL/GenBank/DDBJ whole genome shotgun (WGS) entry which is preliminary data.</text>
</comment>
<evidence type="ECO:0000313" key="2">
    <source>
        <dbReference type="Proteomes" id="UP000095039"/>
    </source>
</evidence>
<dbReference type="AlphaFoldDB" id="A0A1E5C547"/>
<gene>
    <name evidence="1" type="ORF">A1OK_11785</name>
</gene>
<accession>A0A1E5C547</accession>
<name>A0A1E5C547_9GAMM</name>
<proteinExistence type="predicted"/>
<protein>
    <recommendedName>
        <fullName evidence="3">Nitrite reductase</fullName>
    </recommendedName>
</protein>
<organism evidence="1 2">
    <name type="scientific">Enterovibrio norvegicus FF-454</name>
    <dbReference type="NCBI Taxonomy" id="1185651"/>
    <lineage>
        <taxon>Bacteria</taxon>
        <taxon>Pseudomonadati</taxon>
        <taxon>Pseudomonadota</taxon>
        <taxon>Gammaproteobacteria</taxon>
        <taxon>Vibrionales</taxon>
        <taxon>Vibrionaceae</taxon>
        <taxon>Enterovibrio</taxon>
    </lineage>
</organism>
<dbReference type="EMBL" id="AJWN02000066">
    <property type="protein sequence ID" value="OEE60332.1"/>
    <property type="molecule type" value="Genomic_DNA"/>
</dbReference>
<dbReference type="RefSeq" id="WP_016958904.1">
    <property type="nucleotide sequence ID" value="NZ_AJWN02000066.1"/>
</dbReference>
<dbReference type="Proteomes" id="UP000095039">
    <property type="component" value="Unassembled WGS sequence"/>
</dbReference>